<evidence type="ECO:0000313" key="3">
    <source>
        <dbReference type="EMBL" id="GBN28070.1"/>
    </source>
</evidence>
<evidence type="ECO:0000313" key="4">
    <source>
        <dbReference type="EMBL" id="GBN37265.1"/>
    </source>
</evidence>
<evidence type="ECO:0000313" key="2">
    <source>
        <dbReference type="EMBL" id="GBN27952.1"/>
    </source>
</evidence>
<proteinExistence type="predicted"/>
<name>A0A4Y2NCZ0_ARAVE</name>
<dbReference type="EMBL" id="BGPR01008985">
    <property type="protein sequence ID" value="GBN37265.1"/>
    <property type="molecule type" value="Genomic_DNA"/>
</dbReference>
<dbReference type="Proteomes" id="UP000499080">
    <property type="component" value="Unassembled WGS sequence"/>
</dbReference>
<accession>A0A4Y2NCZ0</accession>
<dbReference type="EMBL" id="BGPR01009004">
    <property type="protein sequence ID" value="GBN37365.1"/>
    <property type="molecule type" value="Genomic_DNA"/>
</dbReference>
<comment type="caution">
    <text evidence="4">The sequence shown here is derived from an EMBL/GenBank/DDBJ whole genome shotgun (WGS) entry which is preliminary data.</text>
</comment>
<evidence type="ECO:0000313" key="6">
    <source>
        <dbReference type="Proteomes" id="UP000499080"/>
    </source>
</evidence>
<dbReference type="EMBL" id="BGPR01007591">
    <property type="protein sequence ID" value="GBN28070.1"/>
    <property type="molecule type" value="Genomic_DNA"/>
</dbReference>
<dbReference type="AlphaFoldDB" id="A0A4Y2NCZ0"/>
<evidence type="ECO:0000256" key="1">
    <source>
        <dbReference type="SAM" id="MobiDB-lite"/>
    </source>
</evidence>
<gene>
    <name evidence="5" type="ORF">AVEN_179277_1</name>
    <name evidence="2" type="ORF">AVEN_234182_1</name>
    <name evidence="3" type="ORF">AVEN_51397_1</name>
    <name evidence="4" type="ORF">AVEN_84884_1</name>
</gene>
<protein>
    <submittedName>
        <fullName evidence="4">Uncharacterized protein</fullName>
    </submittedName>
</protein>
<evidence type="ECO:0000313" key="5">
    <source>
        <dbReference type="EMBL" id="GBN37365.1"/>
    </source>
</evidence>
<reference evidence="4 6" key="1">
    <citation type="journal article" date="2019" name="Sci. Rep.">
        <title>Orb-weaving spider Araneus ventricosus genome elucidates the spidroin gene catalogue.</title>
        <authorList>
            <person name="Kono N."/>
            <person name="Nakamura H."/>
            <person name="Ohtoshi R."/>
            <person name="Moran D.A.P."/>
            <person name="Shinohara A."/>
            <person name="Yoshida Y."/>
            <person name="Fujiwara M."/>
            <person name="Mori M."/>
            <person name="Tomita M."/>
            <person name="Arakawa K."/>
        </authorList>
    </citation>
    <scope>NUCLEOTIDE SEQUENCE [LARGE SCALE GENOMIC DNA]</scope>
</reference>
<feature type="region of interest" description="Disordered" evidence="1">
    <location>
        <begin position="50"/>
        <end position="92"/>
    </location>
</feature>
<organism evidence="4 6">
    <name type="scientific">Araneus ventricosus</name>
    <name type="common">Orbweaver spider</name>
    <name type="synonym">Epeira ventricosa</name>
    <dbReference type="NCBI Taxonomy" id="182803"/>
    <lineage>
        <taxon>Eukaryota</taxon>
        <taxon>Metazoa</taxon>
        <taxon>Ecdysozoa</taxon>
        <taxon>Arthropoda</taxon>
        <taxon>Chelicerata</taxon>
        <taxon>Arachnida</taxon>
        <taxon>Araneae</taxon>
        <taxon>Araneomorphae</taxon>
        <taxon>Entelegynae</taxon>
        <taxon>Araneoidea</taxon>
        <taxon>Araneidae</taxon>
        <taxon>Araneus</taxon>
    </lineage>
</organism>
<dbReference type="EMBL" id="BGPR01007574">
    <property type="protein sequence ID" value="GBN27952.1"/>
    <property type="molecule type" value="Genomic_DNA"/>
</dbReference>
<feature type="compositionally biased region" description="Polar residues" evidence="1">
    <location>
        <begin position="69"/>
        <end position="84"/>
    </location>
</feature>
<keyword evidence="6" id="KW-1185">Reference proteome</keyword>
<sequence>MASGHKFRGSKSDSTEDPPCMYVSLLQVKSYVEAKRPLPGMVLKFGEEVPARVSSSSSDCGSKLRDPSENNPRVASKRNINVNKPRSFKLKH</sequence>